<evidence type="ECO:0000256" key="6">
    <source>
        <dbReference type="SAM" id="Phobius"/>
    </source>
</evidence>
<evidence type="ECO:0000256" key="5">
    <source>
        <dbReference type="ARBA" id="ARBA00034078"/>
    </source>
</evidence>
<sequence length="447" mass="48524">MRHLIKVGMRNIAVYCYRGQYFAIDNACYHHGGPLLQGDIEDLGGHPCVVCPWHSYRIALDTGEGLYWGISVPEGGGAPQQQLKSKGKKQRCHTTLVRDGKVYCVVDVPTDGPTLESDNYALLPIANSEAPTGKSVLMGSGGVSGLHSGLRSGHVFGNNNNLAPQQQQQLGLLGPSFGNPNPPVMIRCIKLIPRSRGVVTFVFDKVEGVLTKRLDPGMHATIGLPIGPNGANENRTYTVSSVRSAEDGGWFALTVKLSPVSRGGSRWLHTVGEEKIHGTLIPLISIGGAFTVAKLRSRINSRGGMLLMLSAGVGITPMFASLNVFLRDQFTLASGPPLHVVHVHVDKDEQSVPFLDSFLHWHKLLSVNKRGVDPVTYRFIPKYTQSGSGRPTLADWRKLLLDDTFQTVDILVMLCGPPAFMRSVQLDLTSNEIGVSANNIVTEAFDF</sequence>
<evidence type="ECO:0000259" key="7">
    <source>
        <dbReference type="PROSITE" id="PS51296"/>
    </source>
</evidence>
<dbReference type="Pfam" id="PF22543">
    <property type="entry name" value="Rieske_4"/>
    <property type="match status" value="1"/>
</dbReference>
<accession>A0A0S4JP70</accession>
<dbReference type="InterPro" id="IPR054716">
    <property type="entry name" value="Sol_Rieske_ferrdox_dom"/>
</dbReference>
<gene>
    <name evidence="9" type="ORF">BSAL_34960</name>
</gene>
<dbReference type="VEuPathDB" id="TriTrypDB:BSAL_34960"/>
<dbReference type="PROSITE" id="PS51296">
    <property type="entry name" value="RIESKE"/>
    <property type="match status" value="1"/>
</dbReference>
<comment type="cofactor">
    <cofactor evidence="5">
        <name>[2Fe-2S] cluster</name>
        <dbReference type="ChEBI" id="CHEBI:190135"/>
    </cofactor>
</comment>
<reference evidence="10" key="1">
    <citation type="submission" date="2015-09" db="EMBL/GenBank/DDBJ databases">
        <authorList>
            <consortium name="Pathogen Informatics"/>
        </authorList>
    </citation>
    <scope>NUCLEOTIDE SEQUENCE [LARGE SCALE GENOMIC DNA]</scope>
    <source>
        <strain evidence="10">Lake Konstanz</strain>
    </source>
</reference>
<organism evidence="9 10">
    <name type="scientific">Bodo saltans</name>
    <name type="common">Flagellated protozoan</name>
    <dbReference type="NCBI Taxonomy" id="75058"/>
    <lineage>
        <taxon>Eukaryota</taxon>
        <taxon>Discoba</taxon>
        <taxon>Euglenozoa</taxon>
        <taxon>Kinetoplastea</taxon>
        <taxon>Metakinetoplastina</taxon>
        <taxon>Eubodonida</taxon>
        <taxon>Bodonidae</taxon>
        <taxon>Bodo</taxon>
    </lineage>
</organism>
<dbReference type="PANTHER" id="PTHR21496">
    <property type="entry name" value="FERREDOXIN-RELATED"/>
    <property type="match status" value="1"/>
</dbReference>
<dbReference type="AlphaFoldDB" id="A0A0S4JP70"/>
<feature type="domain" description="FAD-binding FR-type" evidence="8">
    <location>
        <begin position="181"/>
        <end position="293"/>
    </location>
</feature>
<dbReference type="SUPFAM" id="SSF50022">
    <property type="entry name" value="ISP domain"/>
    <property type="match status" value="1"/>
</dbReference>
<dbReference type="InterPro" id="IPR039261">
    <property type="entry name" value="FNR_nucleotide-bd"/>
</dbReference>
<dbReference type="InterPro" id="IPR036922">
    <property type="entry name" value="Rieske_2Fe-2S_sf"/>
</dbReference>
<dbReference type="Proteomes" id="UP000051952">
    <property type="component" value="Unassembled WGS sequence"/>
</dbReference>
<dbReference type="PROSITE" id="PS51384">
    <property type="entry name" value="FAD_FR"/>
    <property type="match status" value="1"/>
</dbReference>
<evidence type="ECO:0000259" key="8">
    <source>
        <dbReference type="PROSITE" id="PS51384"/>
    </source>
</evidence>
<keyword evidence="2" id="KW-0479">Metal-binding</keyword>
<dbReference type="OrthoDB" id="426882at2759"/>
<dbReference type="OMA" id="MGGHPCI"/>
<dbReference type="GO" id="GO:0016491">
    <property type="term" value="F:oxidoreductase activity"/>
    <property type="evidence" value="ECO:0007669"/>
    <property type="project" value="InterPro"/>
</dbReference>
<dbReference type="Gene3D" id="3.40.50.80">
    <property type="entry name" value="Nucleotide-binding domain of ferredoxin-NADP reductase (FNR) module"/>
    <property type="match status" value="1"/>
</dbReference>
<keyword evidence="10" id="KW-1185">Reference proteome</keyword>
<evidence type="ECO:0000256" key="1">
    <source>
        <dbReference type="ARBA" id="ARBA00022714"/>
    </source>
</evidence>
<dbReference type="SUPFAM" id="SSF63380">
    <property type="entry name" value="Riboflavin synthase domain-like"/>
    <property type="match status" value="1"/>
</dbReference>
<keyword evidence="1" id="KW-0001">2Fe-2S</keyword>
<dbReference type="SUPFAM" id="SSF52343">
    <property type="entry name" value="Ferredoxin reductase-like, C-terminal NADP-linked domain"/>
    <property type="match status" value="1"/>
</dbReference>
<dbReference type="PRINTS" id="PR00406">
    <property type="entry name" value="CYTB5RDTASE"/>
</dbReference>
<dbReference type="Gene3D" id="2.102.10.10">
    <property type="entry name" value="Rieske [2Fe-2S] iron-sulphur domain"/>
    <property type="match status" value="1"/>
</dbReference>
<keyword evidence="6 9" id="KW-0812">Transmembrane</keyword>
<feature type="domain" description="Rieske" evidence="7">
    <location>
        <begin position="1"/>
        <end position="64"/>
    </location>
</feature>
<keyword evidence="6" id="KW-1133">Transmembrane helix</keyword>
<dbReference type="InterPro" id="IPR017927">
    <property type="entry name" value="FAD-bd_FR_type"/>
</dbReference>
<dbReference type="InterPro" id="IPR017938">
    <property type="entry name" value="Riboflavin_synthase-like_b-brl"/>
</dbReference>
<evidence type="ECO:0000313" key="9">
    <source>
        <dbReference type="EMBL" id="CUG91957.1"/>
    </source>
</evidence>
<dbReference type="Gene3D" id="2.40.30.10">
    <property type="entry name" value="Translation factors"/>
    <property type="match status" value="1"/>
</dbReference>
<evidence type="ECO:0000256" key="4">
    <source>
        <dbReference type="ARBA" id="ARBA00023014"/>
    </source>
</evidence>
<protein>
    <submittedName>
        <fullName evidence="9">Transmembrane protein, putative</fullName>
    </submittedName>
</protein>
<evidence type="ECO:0000313" key="10">
    <source>
        <dbReference type="Proteomes" id="UP000051952"/>
    </source>
</evidence>
<keyword evidence="6" id="KW-0472">Membrane</keyword>
<proteinExistence type="predicted"/>
<evidence type="ECO:0000256" key="3">
    <source>
        <dbReference type="ARBA" id="ARBA00023004"/>
    </source>
</evidence>
<evidence type="ECO:0000256" key="2">
    <source>
        <dbReference type="ARBA" id="ARBA00022723"/>
    </source>
</evidence>
<dbReference type="EMBL" id="CYKH01001984">
    <property type="protein sequence ID" value="CUG91957.1"/>
    <property type="molecule type" value="Genomic_DNA"/>
</dbReference>
<dbReference type="GO" id="GO:0051537">
    <property type="term" value="F:2 iron, 2 sulfur cluster binding"/>
    <property type="evidence" value="ECO:0007669"/>
    <property type="project" value="UniProtKB-KW"/>
</dbReference>
<dbReference type="InterPro" id="IPR017941">
    <property type="entry name" value="Rieske_2Fe-2S"/>
</dbReference>
<name>A0A0S4JP70_BODSA</name>
<feature type="transmembrane region" description="Helical" evidence="6">
    <location>
        <begin position="304"/>
        <end position="326"/>
    </location>
</feature>
<dbReference type="GO" id="GO:0046872">
    <property type="term" value="F:metal ion binding"/>
    <property type="evidence" value="ECO:0007669"/>
    <property type="project" value="UniProtKB-KW"/>
</dbReference>
<keyword evidence="3" id="KW-0408">Iron</keyword>
<dbReference type="PANTHER" id="PTHR21496:SF0">
    <property type="entry name" value="RIESKE DOMAIN-CONTAINING PROTEIN"/>
    <property type="match status" value="1"/>
</dbReference>
<keyword evidence="4" id="KW-0411">Iron-sulfur</keyword>